<feature type="compositionally biased region" description="Pro residues" evidence="1">
    <location>
        <begin position="1458"/>
        <end position="1469"/>
    </location>
</feature>
<feature type="compositionally biased region" description="Pro residues" evidence="1">
    <location>
        <begin position="1164"/>
        <end position="1174"/>
    </location>
</feature>
<keyword evidence="4" id="KW-1185">Reference proteome</keyword>
<protein>
    <submittedName>
        <fullName evidence="2">(pine wood nematode) hypothetical protein</fullName>
    </submittedName>
    <submittedName>
        <fullName evidence="5">SPOC domain-containing protein</fullName>
    </submittedName>
</protein>
<feature type="region of interest" description="Disordered" evidence="1">
    <location>
        <begin position="223"/>
        <end position="268"/>
    </location>
</feature>
<accession>A0A1I7SMB1</accession>
<dbReference type="Proteomes" id="UP000095284">
    <property type="component" value="Unplaced"/>
</dbReference>
<reference evidence="2" key="2">
    <citation type="submission" date="2020-09" db="EMBL/GenBank/DDBJ databases">
        <authorList>
            <person name="Kikuchi T."/>
        </authorList>
    </citation>
    <scope>NUCLEOTIDE SEQUENCE</scope>
    <source>
        <strain evidence="2">Ka4C1</strain>
    </source>
</reference>
<dbReference type="OrthoDB" id="1884872at2759"/>
<feature type="region of interest" description="Disordered" evidence="1">
    <location>
        <begin position="847"/>
        <end position="920"/>
    </location>
</feature>
<organism evidence="3 5">
    <name type="scientific">Bursaphelenchus xylophilus</name>
    <name type="common">Pinewood nematode worm</name>
    <name type="synonym">Aphelenchoides xylophilus</name>
    <dbReference type="NCBI Taxonomy" id="6326"/>
    <lineage>
        <taxon>Eukaryota</taxon>
        <taxon>Metazoa</taxon>
        <taxon>Ecdysozoa</taxon>
        <taxon>Nematoda</taxon>
        <taxon>Chromadorea</taxon>
        <taxon>Rhabditida</taxon>
        <taxon>Tylenchina</taxon>
        <taxon>Tylenchomorpha</taxon>
        <taxon>Aphelenchoidea</taxon>
        <taxon>Aphelenchoididae</taxon>
        <taxon>Bursaphelenchus</taxon>
    </lineage>
</organism>
<gene>
    <name evidence="2" type="ORF">BXYJ_LOCUS14455</name>
</gene>
<feature type="compositionally biased region" description="Basic and acidic residues" evidence="1">
    <location>
        <begin position="598"/>
        <end position="611"/>
    </location>
</feature>
<evidence type="ECO:0000256" key="1">
    <source>
        <dbReference type="SAM" id="MobiDB-lite"/>
    </source>
</evidence>
<feature type="compositionally biased region" description="Basic and acidic residues" evidence="1">
    <location>
        <begin position="859"/>
        <end position="880"/>
    </location>
</feature>
<proteinExistence type="predicted"/>
<dbReference type="Proteomes" id="UP000582659">
    <property type="component" value="Unassembled WGS sequence"/>
</dbReference>
<feature type="compositionally biased region" description="Low complexity" evidence="1">
    <location>
        <begin position="253"/>
        <end position="267"/>
    </location>
</feature>
<name>A0A1I7SMB1_BURXY</name>
<feature type="region of interest" description="Disordered" evidence="1">
    <location>
        <begin position="1156"/>
        <end position="1218"/>
    </location>
</feature>
<dbReference type="SMR" id="A0A1I7SMB1"/>
<feature type="region of interest" description="Disordered" evidence="1">
    <location>
        <begin position="571"/>
        <end position="678"/>
    </location>
</feature>
<feature type="compositionally biased region" description="Polar residues" evidence="1">
    <location>
        <begin position="651"/>
        <end position="663"/>
    </location>
</feature>
<evidence type="ECO:0000313" key="3">
    <source>
        <dbReference type="Proteomes" id="UP000095284"/>
    </source>
</evidence>
<dbReference type="WBParaSite" id="BXY_1419500.1">
    <property type="protein sequence ID" value="BXY_1419500.1"/>
    <property type="gene ID" value="BXY_1419500"/>
</dbReference>
<sequence>MADDEESPLLEDPRLITPGPNDLIIADEDNGDDLNQNSLLDAKEQLEEPQLDFMKVDEEELELQDEVMEEDESNFMEKIEHIEEGLSSQKESFDDNQVDPAEMEDAVVERNEEVMETSECNVEGTSSERVHNKDEAEEPNIEATSYGSLIDEKIPPMTPEPKAEVQDRAQGPECEYETREINGLVLKVPKWEVELAKKFGFNPFCYIQQDNKISLPISEPKEEKIKVQKKEKKRKKLDEVPVEPRKRKRSKTETPTPTTSSVSSLKPPTKKIKLISESCKVCGKSMKDREFLPDRGTFYCSTKCITKKVISLMKTMTENDELFLMDRKGRKYAGEVPPLKKLEAFLLRDPSFEPVIRERQREAGDSMGAVRRQIREIVQKVFTDRFKFHDIYNTHRAKELGFQVEYDLFNEYKNVRDENYKSWFRLFIRCVKNCGKTFLDVLIENPLKLSELVKLHGKQLEEEVQKIDTIEAGVLDITEEPSTSTVPVEVTKPKKPIEFDLLKKKFKPLDRIPKVELAACDNVPKTALDDILGDAMRDTTSKHGSHLYDANCKICSRKNQDEALKQQRLEKLKKKEQEEREAKEKERELKNKKRMNGRTRDPLERSLRFSDDEGPGGDEGGFDDIDSSDLLTRSPFAHRSSPGVLKREFNGQRSPFYSSNQSPDALMEREKRRESWRNLPKEASTDDKVLANNVIWSGRVCADSYSFDCNLLFVRNRSAYHLKNDMSPIILVKQSVERDYVYKQIDRLKNKWDRHLISLLMQPPQKSSEYQCFVSFYNELNRSDRMVVVSSNRSPSSITDMYFYALPPGQELHPVLDRQDGPGLMDFVKKCGNIMALVVRKATPNRENWRSTDAVQKADSYRGDRDSRRPLSRDENDLRRVGPPPTLAPPSLAPPRTRSPQRSISPEPFYRASPGITTDDFEPDLMNRIGSPRNGSSPIFGVQKRDYSDFMRPAGIREASVKQEKSRSHFLHREGSLLRNDPDPLKLSNISPVTDDNEELKRRSDSPKPSNLTLNALDDLNSLVDVDEFHIRRSRNMNGMREQDEDSWTRALVDDPTKLPLTFESLIAELKHLKKSKNIRLLSEAYYCFHTMKPTEKAAIEELANKAEGELKMEVDLEVKPDLVVERRVESVVQKKLPLPVLPPLPLAEELTKLTKQKEGNSSPNPPPPPPPPALELGEIDSNTQSPIDEIIPPPPPPPQHLDVNWTPPPPPPVPPPVVRGSPLSQPAPTYPLPIHPLSHPMTDMIPPPQAVPPPPFIPSLQGGQVQPVPPPFMGFPSGITYPPPPPFQHSVPIPIRSEPVQIPIDTFDSDGEGYNQEEYSPFKKFKEEKKFPFKHLKPQPHVDPKGRGANNIPLGKGAGEIFGQNGNNEEQGAMEPGPSGEFPENENPLSRLLPQPVMQRPRGGPPQMRGNFRGSPSRGGFNSAGPSMPYPMPVPPRGMMRGRGRGGIIPRGVSMPRGPPCPIRPPGPGMQNPPGFPPRGRGQPRGPPPGRYPMRGFYR</sequence>
<feature type="region of interest" description="Disordered" evidence="1">
    <location>
        <begin position="1"/>
        <end position="36"/>
    </location>
</feature>
<feature type="region of interest" description="Disordered" evidence="1">
    <location>
        <begin position="1363"/>
        <end position="1500"/>
    </location>
</feature>
<feature type="compositionally biased region" description="Basic and acidic residues" evidence="1">
    <location>
        <begin position="571"/>
        <end position="589"/>
    </location>
</feature>
<feature type="compositionally biased region" description="Pro residues" evidence="1">
    <location>
        <begin position="1207"/>
        <end position="1218"/>
    </location>
</feature>
<feature type="compositionally biased region" description="Basic and acidic residues" evidence="1">
    <location>
        <begin position="666"/>
        <end position="678"/>
    </location>
</feature>
<evidence type="ECO:0000313" key="4">
    <source>
        <dbReference type="Proteomes" id="UP000659654"/>
    </source>
</evidence>
<evidence type="ECO:0000313" key="2">
    <source>
        <dbReference type="EMBL" id="CAD5234364.1"/>
    </source>
</evidence>
<feature type="region of interest" description="Disordered" evidence="1">
    <location>
        <begin position="958"/>
        <end position="1014"/>
    </location>
</feature>
<dbReference type="Proteomes" id="UP000659654">
    <property type="component" value="Unassembled WGS sequence"/>
</dbReference>
<feature type="compositionally biased region" description="Pro residues" evidence="1">
    <location>
        <begin position="882"/>
        <end position="893"/>
    </location>
</feature>
<feature type="region of interest" description="Disordered" evidence="1">
    <location>
        <begin position="111"/>
        <end position="174"/>
    </location>
</feature>
<feature type="compositionally biased region" description="Basic and acidic residues" evidence="1">
    <location>
        <begin position="959"/>
        <end position="984"/>
    </location>
</feature>
<feature type="compositionally biased region" description="Acidic residues" evidence="1">
    <location>
        <begin position="612"/>
        <end position="627"/>
    </location>
</feature>
<evidence type="ECO:0000313" key="5">
    <source>
        <dbReference type="WBParaSite" id="BXY_1419500.1"/>
    </source>
</evidence>
<dbReference type="EMBL" id="CAJFDI010000006">
    <property type="protein sequence ID" value="CAD5234364.1"/>
    <property type="molecule type" value="Genomic_DNA"/>
</dbReference>
<dbReference type="EMBL" id="CAJFCV020000006">
    <property type="protein sequence ID" value="CAG9130083.1"/>
    <property type="molecule type" value="Genomic_DNA"/>
</dbReference>
<reference evidence="5" key="1">
    <citation type="submission" date="2016-11" db="UniProtKB">
        <authorList>
            <consortium name="WormBaseParasite"/>
        </authorList>
    </citation>
    <scope>IDENTIFICATION</scope>
</reference>